<dbReference type="PROSITE" id="PS50828">
    <property type="entry name" value="SMR"/>
    <property type="match status" value="1"/>
</dbReference>
<comment type="caution">
    <text evidence="3">The sequence shown here is derived from an EMBL/GenBank/DDBJ whole genome shotgun (WGS) entry which is preliminary data.</text>
</comment>
<dbReference type="EMBL" id="JAKOGI010000003">
    <property type="protein sequence ID" value="KAJ8452694.1"/>
    <property type="molecule type" value="Genomic_DNA"/>
</dbReference>
<dbReference type="InterPro" id="IPR013899">
    <property type="entry name" value="DUF1771"/>
</dbReference>
<dbReference type="AlphaFoldDB" id="A0A9Q1L1B6"/>
<dbReference type="OrthoDB" id="3231855at2759"/>
<evidence type="ECO:0000259" key="2">
    <source>
        <dbReference type="PROSITE" id="PS50828"/>
    </source>
</evidence>
<gene>
    <name evidence="3" type="ORF">Cgig2_005030</name>
</gene>
<dbReference type="InterPro" id="IPR055319">
    <property type="entry name" value="At5g58720-like"/>
</dbReference>
<accession>A0A9Q1L1B6</accession>
<dbReference type="Gene3D" id="3.30.1370.110">
    <property type="match status" value="1"/>
</dbReference>
<dbReference type="Proteomes" id="UP001153076">
    <property type="component" value="Unassembled WGS sequence"/>
</dbReference>
<evidence type="ECO:0000313" key="4">
    <source>
        <dbReference type="Proteomes" id="UP001153076"/>
    </source>
</evidence>
<dbReference type="PANTHER" id="PTHR47676:SF1">
    <property type="entry name" value="SMR DOMAIN-CONTAINING PROTEIN"/>
    <property type="match status" value="1"/>
</dbReference>
<evidence type="ECO:0000313" key="3">
    <source>
        <dbReference type="EMBL" id="KAJ8452694.1"/>
    </source>
</evidence>
<feature type="compositionally biased region" description="Basic residues" evidence="1">
    <location>
        <begin position="1"/>
        <end position="12"/>
    </location>
</feature>
<evidence type="ECO:0000256" key="1">
    <source>
        <dbReference type="SAM" id="MobiDB-lite"/>
    </source>
</evidence>
<dbReference type="SUPFAM" id="SSF160443">
    <property type="entry name" value="SMR domain-like"/>
    <property type="match status" value="1"/>
</dbReference>
<dbReference type="SMART" id="SM01162">
    <property type="entry name" value="DUF1771"/>
    <property type="match status" value="1"/>
</dbReference>
<dbReference type="Pfam" id="PF24767">
    <property type="entry name" value="UBA_At5g58720"/>
    <property type="match status" value="1"/>
</dbReference>
<dbReference type="PANTHER" id="PTHR47676">
    <property type="entry name" value="OS01G0225100 PROTEIN"/>
    <property type="match status" value="1"/>
</dbReference>
<dbReference type="InterPro" id="IPR002625">
    <property type="entry name" value="Smr_dom"/>
</dbReference>
<proteinExistence type="predicted"/>
<reference evidence="3" key="1">
    <citation type="submission" date="2022-04" db="EMBL/GenBank/DDBJ databases">
        <title>Carnegiea gigantea Genome sequencing and assembly v2.</title>
        <authorList>
            <person name="Copetti D."/>
            <person name="Sanderson M.J."/>
            <person name="Burquez A."/>
            <person name="Wojciechowski M.F."/>
        </authorList>
    </citation>
    <scope>NUCLEOTIDE SEQUENCE</scope>
    <source>
        <strain evidence="3">SGP5-SGP5p</strain>
        <tissue evidence="3">Aerial part</tissue>
    </source>
</reference>
<sequence length="511" mass="56384">MKHSRKKRRRPQPPKQAGNGYAGNSNGEGKEETIINCLVEAFSLASIEEAKTAYEKANGDPNKATEILSGLSDASELFQTSSSSSTQSFGLDSSSSEGFAESNASSDRFNNKAFKGNRGKKVVAATGTIANVIGKDYVSSSSRKDVLVKQKRCARFKVDIEEAEQFLCSMLGDACELSMGVVKDVLCNCGYDVEKALEVLLDLSAPSREQSRNYRYSSFSASNGENPRDIECRDNLRDRGSDSCSYSSESEVQDSGQPLDITCRKYAEALVSSDSSGQLAAASLKTQGSELPQQVLESLFNIPKSSEREPAIMNWRNVVKQMESFAHKRIRHCSSGSAGPQLDTLAKGAEYQLFREEARQQWDKMKTCYQKYLKKYYTIVFQTMDCAGKLCSKMAREADEKASMEIFKARNKDIENILTIDLHGQHVKPAMRLVKLHLMFGTYISSVQYLRIITGCGSNGVGKSKLKQSVINLVKKEGIKCREENQGTLLITLDGPREFSFLESGSDSDSG</sequence>
<feature type="region of interest" description="Disordered" evidence="1">
    <location>
        <begin position="1"/>
        <end position="29"/>
    </location>
</feature>
<name>A0A9Q1L1B6_9CARY</name>
<feature type="domain" description="Smr" evidence="2">
    <location>
        <begin position="420"/>
        <end position="494"/>
    </location>
</feature>
<keyword evidence="4" id="KW-1185">Reference proteome</keyword>
<dbReference type="InterPro" id="IPR036063">
    <property type="entry name" value="Smr_dom_sf"/>
</dbReference>
<organism evidence="3 4">
    <name type="scientific">Carnegiea gigantea</name>
    <dbReference type="NCBI Taxonomy" id="171969"/>
    <lineage>
        <taxon>Eukaryota</taxon>
        <taxon>Viridiplantae</taxon>
        <taxon>Streptophyta</taxon>
        <taxon>Embryophyta</taxon>
        <taxon>Tracheophyta</taxon>
        <taxon>Spermatophyta</taxon>
        <taxon>Magnoliopsida</taxon>
        <taxon>eudicotyledons</taxon>
        <taxon>Gunneridae</taxon>
        <taxon>Pentapetalae</taxon>
        <taxon>Caryophyllales</taxon>
        <taxon>Cactineae</taxon>
        <taxon>Cactaceae</taxon>
        <taxon>Cactoideae</taxon>
        <taxon>Echinocereeae</taxon>
        <taxon>Carnegiea</taxon>
    </lineage>
</organism>
<feature type="compositionally biased region" description="Low complexity" evidence="1">
    <location>
        <begin position="85"/>
        <end position="96"/>
    </location>
</feature>
<feature type="region of interest" description="Disordered" evidence="1">
    <location>
        <begin position="85"/>
        <end position="104"/>
    </location>
</feature>
<protein>
    <recommendedName>
        <fullName evidence="2">Smr domain-containing protein</fullName>
    </recommendedName>
</protein>
<feature type="region of interest" description="Disordered" evidence="1">
    <location>
        <begin position="214"/>
        <end position="234"/>
    </location>
</feature>
<dbReference type="SMART" id="SM00463">
    <property type="entry name" value="SMR"/>
    <property type="match status" value="1"/>
</dbReference>
<feature type="compositionally biased region" description="Polar residues" evidence="1">
    <location>
        <begin position="214"/>
        <end position="225"/>
    </location>
</feature>
<dbReference type="InterPro" id="IPR056254">
    <property type="entry name" value="At5g58720/SDE5-like_UBA-like"/>
</dbReference>